<feature type="domain" description="ABC transporter" evidence="5">
    <location>
        <begin position="26"/>
        <end position="67"/>
    </location>
</feature>
<name>A0A381URZ0_9ZZZZ</name>
<dbReference type="InterPro" id="IPR027417">
    <property type="entry name" value="P-loop_NTPase"/>
</dbReference>
<evidence type="ECO:0000259" key="5">
    <source>
        <dbReference type="Pfam" id="PF00005"/>
    </source>
</evidence>
<dbReference type="PANTHER" id="PTHR43776">
    <property type="entry name" value="TRANSPORT ATP-BINDING PROTEIN"/>
    <property type="match status" value="1"/>
</dbReference>
<evidence type="ECO:0000256" key="4">
    <source>
        <dbReference type="ARBA" id="ARBA00022840"/>
    </source>
</evidence>
<dbReference type="PANTHER" id="PTHR43776:SF7">
    <property type="entry name" value="D,D-DIPEPTIDE TRANSPORT ATP-BINDING PROTEIN DDPF-RELATED"/>
    <property type="match status" value="1"/>
</dbReference>
<evidence type="ECO:0000313" key="6">
    <source>
        <dbReference type="EMBL" id="SVA30916.1"/>
    </source>
</evidence>
<dbReference type="SUPFAM" id="SSF52540">
    <property type="entry name" value="P-loop containing nucleoside triphosphate hydrolases"/>
    <property type="match status" value="1"/>
</dbReference>
<feature type="non-terminal residue" evidence="6">
    <location>
        <position position="1"/>
    </location>
</feature>
<reference evidence="6" key="1">
    <citation type="submission" date="2018-05" db="EMBL/GenBank/DDBJ databases">
        <authorList>
            <person name="Lanie J.A."/>
            <person name="Ng W.-L."/>
            <person name="Kazmierczak K.M."/>
            <person name="Andrzejewski T.M."/>
            <person name="Davidsen T.M."/>
            <person name="Wayne K.J."/>
            <person name="Tettelin H."/>
            <person name="Glass J.I."/>
            <person name="Rusch D."/>
            <person name="Podicherti R."/>
            <person name="Tsui H.-C.T."/>
            <person name="Winkler M.E."/>
        </authorList>
    </citation>
    <scope>NUCLEOTIDE SEQUENCE</scope>
</reference>
<evidence type="ECO:0000256" key="2">
    <source>
        <dbReference type="ARBA" id="ARBA00022448"/>
    </source>
</evidence>
<evidence type="ECO:0000256" key="1">
    <source>
        <dbReference type="ARBA" id="ARBA00005417"/>
    </source>
</evidence>
<keyword evidence="3" id="KW-0547">Nucleotide-binding</keyword>
<dbReference type="GO" id="GO:0005524">
    <property type="term" value="F:ATP binding"/>
    <property type="evidence" value="ECO:0007669"/>
    <property type="project" value="UniProtKB-KW"/>
</dbReference>
<protein>
    <recommendedName>
        <fullName evidence="5">ABC transporter domain-containing protein</fullName>
    </recommendedName>
</protein>
<dbReference type="AlphaFoldDB" id="A0A381URZ0"/>
<dbReference type="InterPro" id="IPR050319">
    <property type="entry name" value="ABC_transp_ATP-bind"/>
</dbReference>
<dbReference type="Pfam" id="PF00005">
    <property type="entry name" value="ABC_tran"/>
    <property type="match status" value="1"/>
</dbReference>
<comment type="similarity">
    <text evidence="1">Belongs to the ABC transporter superfamily.</text>
</comment>
<feature type="non-terminal residue" evidence="6">
    <location>
        <position position="68"/>
    </location>
</feature>
<accession>A0A381URZ0</accession>
<dbReference type="GO" id="GO:0016887">
    <property type="term" value="F:ATP hydrolysis activity"/>
    <property type="evidence" value="ECO:0007669"/>
    <property type="project" value="InterPro"/>
</dbReference>
<keyword evidence="2" id="KW-0813">Transport</keyword>
<organism evidence="6">
    <name type="scientific">marine metagenome</name>
    <dbReference type="NCBI Taxonomy" id="408172"/>
    <lineage>
        <taxon>unclassified sequences</taxon>
        <taxon>metagenomes</taxon>
        <taxon>ecological metagenomes</taxon>
    </lineage>
</organism>
<sequence length="68" mass="7208">VRDVKKHFDVREGLLAKKVGSVYAVDGVSFDIARGETLGLVGESGCGKSTVGRLVLRLLDLTAGEVHL</sequence>
<gene>
    <name evidence="6" type="ORF">METZ01_LOCUS83770</name>
</gene>
<dbReference type="InterPro" id="IPR003439">
    <property type="entry name" value="ABC_transporter-like_ATP-bd"/>
</dbReference>
<evidence type="ECO:0000256" key="3">
    <source>
        <dbReference type="ARBA" id="ARBA00022741"/>
    </source>
</evidence>
<dbReference type="Gene3D" id="3.40.50.300">
    <property type="entry name" value="P-loop containing nucleotide triphosphate hydrolases"/>
    <property type="match status" value="1"/>
</dbReference>
<keyword evidence="4" id="KW-0067">ATP-binding</keyword>
<proteinExistence type="inferred from homology"/>
<dbReference type="EMBL" id="UINC01007007">
    <property type="protein sequence ID" value="SVA30916.1"/>
    <property type="molecule type" value="Genomic_DNA"/>
</dbReference>